<keyword evidence="1" id="KW-0831">Ubiquinone biosynthesis</keyword>
<dbReference type="EMBL" id="JABWRE010000001">
    <property type="protein sequence ID" value="MBC3439362.1"/>
    <property type="molecule type" value="Genomic_DNA"/>
</dbReference>
<name>A0A923FWL8_9PSED</name>
<comment type="similarity">
    <text evidence="1">Belongs to the UbiK family.</text>
</comment>
<protein>
    <recommendedName>
        <fullName evidence="1">Ubiquinone biosynthesis accessory factor UbiK</fullName>
    </recommendedName>
</protein>
<dbReference type="Proteomes" id="UP000599879">
    <property type="component" value="Unassembled WGS sequence"/>
</dbReference>
<reference evidence="2" key="1">
    <citation type="journal article" date="2020" name="Microorganisms">
        <title>Reliable Identification of Environmental Pseudomonas Isolates Using the rpoD Gene.</title>
        <authorList>
            <consortium name="The Broad Institute Genome Sequencing Platform"/>
            <person name="Girard L."/>
            <person name="Lood C."/>
            <person name="Rokni-Zadeh H."/>
            <person name="van Noort V."/>
            <person name="Lavigne R."/>
            <person name="De Mot R."/>
        </authorList>
    </citation>
    <scope>NUCLEOTIDE SEQUENCE</scope>
    <source>
        <strain evidence="2">SWRI10</strain>
    </source>
</reference>
<organism evidence="2">
    <name type="scientific">Pseudomonas urmiensis</name>
    <dbReference type="NCBI Taxonomy" id="2745493"/>
    <lineage>
        <taxon>Bacteria</taxon>
        <taxon>Pseudomonadati</taxon>
        <taxon>Pseudomonadota</taxon>
        <taxon>Gammaproteobacteria</taxon>
        <taxon>Pseudomonadales</taxon>
        <taxon>Pseudomonadaceae</taxon>
        <taxon>Pseudomonas</taxon>
    </lineage>
</organism>
<reference evidence="2" key="2">
    <citation type="submission" date="2020-07" db="EMBL/GenBank/DDBJ databases">
        <authorList>
            <person name="Lood C."/>
            <person name="Girard L."/>
        </authorList>
    </citation>
    <scope>NUCLEOTIDE SEQUENCE</scope>
    <source>
        <strain evidence="2">SWRI10</strain>
    </source>
</reference>
<keyword evidence="1" id="KW-0963">Cytoplasm</keyword>
<comment type="caution">
    <text evidence="2">The sequence shown here is derived from an EMBL/GenBank/DDBJ whole genome shotgun (WGS) entry which is preliminary data.</text>
</comment>
<sequence length="97" mass="10530">MLAPKALLDALSDQASRLFSGDTAQPRAELESQFKVLMQSAFSKLDLVSREEFDSQMVVLARTRARLEALEKQVAELDARMAPAAAPQPATDNPAAD</sequence>
<comment type="function">
    <text evidence="1">Required for efficient ubiquinone (coenzyme Q) biosynthesis. UbiK is probably an accessory factor of Ubi enzymes and facilitates ubiquinone biosynthesis by acting as an assembly factor, a targeting factor, or both.</text>
</comment>
<comment type="pathway">
    <text evidence="1">Cofactor biosynthesis; ubiquinone biosynthesis.</text>
</comment>
<comment type="subcellular location">
    <subcellularLocation>
        <location evidence="1">Cytoplasm</location>
    </subcellularLocation>
</comment>
<dbReference type="PANTHER" id="PTHR38040:SF1">
    <property type="entry name" value="UBIQUINONE BIOSYNTHESIS ACCESSORY FACTOR UBIK"/>
    <property type="match status" value="1"/>
</dbReference>
<dbReference type="Pfam" id="PF04380">
    <property type="entry name" value="BMFP"/>
    <property type="match status" value="1"/>
</dbReference>
<gene>
    <name evidence="1" type="primary">ubiK</name>
    <name evidence="2" type="ORF">HU737_01630</name>
    <name evidence="3" type="ORF">HU737_021810</name>
</gene>
<dbReference type="GO" id="GO:0005829">
    <property type="term" value="C:cytosol"/>
    <property type="evidence" value="ECO:0007669"/>
    <property type="project" value="TreeGrafter"/>
</dbReference>
<dbReference type="RefSeq" id="WP_186552956.1">
    <property type="nucleotide sequence ID" value="NZ_JABWRE020000001.1"/>
</dbReference>
<dbReference type="GO" id="GO:0006744">
    <property type="term" value="P:ubiquinone biosynthetic process"/>
    <property type="evidence" value="ECO:0007669"/>
    <property type="project" value="UniProtKB-UniRule"/>
</dbReference>
<evidence type="ECO:0000256" key="1">
    <source>
        <dbReference type="HAMAP-Rule" id="MF_02216"/>
    </source>
</evidence>
<dbReference type="EMBL" id="JABWRE020000001">
    <property type="protein sequence ID" value="MBV4538595.1"/>
    <property type="molecule type" value="Genomic_DNA"/>
</dbReference>
<dbReference type="AlphaFoldDB" id="A0A923FWL8"/>
<evidence type="ECO:0000313" key="3">
    <source>
        <dbReference type="EMBL" id="MBV4538595.1"/>
    </source>
</evidence>
<evidence type="ECO:0000313" key="2">
    <source>
        <dbReference type="EMBL" id="MBC3439362.1"/>
    </source>
</evidence>
<accession>A0A923FWL8</accession>
<dbReference type="PANTHER" id="PTHR38040">
    <property type="entry name" value="UBIQUINONE BIOSYNTHESIS ACCESSORY FACTOR UBIK"/>
    <property type="match status" value="1"/>
</dbReference>
<reference evidence="3" key="3">
    <citation type="submission" date="2021-06" db="EMBL/GenBank/DDBJ databases">
        <title>Updating the genus Pseudomonas: Description of 43 new species and partition of the Pseudomonas putida group.</title>
        <authorList>
            <person name="Girard L."/>
            <person name="Lood C."/>
            <person name="Vandamme P."/>
            <person name="Rokni-Zadeh H."/>
            <person name="Van Noort V."/>
            <person name="Hofte M."/>
            <person name="Lavigne R."/>
            <person name="De Mot R."/>
        </authorList>
    </citation>
    <scope>NUCLEOTIDE SEQUENCE</scope>
    <source>
        <strain evidence="3">SWRI10</strain>
    </source>
</reference>
<proteinExistence type="inferred from homology"/>
<dbReference type="HAMAP" id="MF_02216">
    <property type="entry name" value="UbiK"/>
    <property type="match status" value="1"/>
</dbReference>
<dbReference type="InterPro" id="IPR007475">
    <property type="entry name" value="UbiK"/>
</dbReference>